<organism evidence="1 2">
    <name type="scientific">Sediminitomix flava</name>
    <dbReference type="NCBI Taxonomy" id="379075"/>
    <lineage>
        <taxon>Bacteria</taxon>
        <taxon>Pseudomonadati</taxon>
        <taxon>Bacteroidota</taxon>
        <taxon>Cytophagia</taxon>
        <taxon>Cytophagales</taxon>
        <taxon>Flammeovirgaceae</taxon>
        <taxon>Sediminitomix</taxon>
    </lineage>
</organism>
<evidence type="ECO:0000313" key="1">
    <source>
        <dbReference type="EMBL" id="PWJ34152.1"/>
    </source>
</evidence>
<reference evidence="1 2" key="1">
    <citation type="submission" date="2018-03" db="EMBL/GenBank/DDBJ databases">
        <title>Genomic Encyclopedia of Archaeal and Bacterial Type Strains, Phase II (KMG-II): from individual species to whole genera.</title>
        <authorList>
            <person name="Goeker M."/>
        </authorList>
    </citation>
    <scope>NUCLEOTIDE SEQUENCE [LARGE SCALE GENOMIC DNA]</scope>
    <source>
        <strain evidence="1 2">DSM 28229</strain>
    </source>
</reference>
<accession>A0A315YXX2</accession>
<dbReference type="RefSeq" id="WP_109622971.1">
    <property type="nucleotide sequence ID" value="NZ_QGDO01000011.1"/>
</dbReference>
<proteinExistence type="predicted"/>
<dbReference type="AlphaFoldDB" id="A0A315YXX2"/>
<sequence>MKNKLSTFLLLTFLGSCNPATFFQQRYYKDSYQPISMESQTVLEDSATIKGMHCISYSTAYCQSACLQMIHSLYGDIEDISYYNWAMGFTYGAYYQEYAGVYSFLPYSDPETGLIQAESVLGYKKNYLISHDKDVFISNIKAHLIKNQPVKVGVNSAILENRKGFYPHSIILIGYTSEYVKYYETGGSDRILFQYEGEKVKWDRLISAITSFSQGFNYPWEYQLTVFDKTSSQNLITTHLSASIIQENAKSVIGASYGSTHLGSHAFIELANRIEQKDLTTDESSYLLKSLSFGQLTREDNAVYMLSDKMHTFNFTEIAVLYKQSAVEFKKSQNALEKGNFKSCAKALREIGRIENKIGEKLSQILEI</sequence>
<name>A0A315YXX2_SEDFL</name>
<gene>
    <name evidence="1" type="ORF">BC781_11162</name>
</gene>
<dbReference type="EMBL" id="QGDO01000011">
    <property type="protein sequence ID" value="PWJ34152.1"/>
    <property type="molecule type" value="Genomic_DNA"/>
</dbReference>
<comment type="caution">
    <text evidence="1">The sequence shown here is derived from an EMBL/GenBank/DDBJ whole genome shotgun (WGS) entry which is preliminary data.</text>
</comment>
<dbReference type="PROSITE" id="PS51257">
    <property type="entry name" value="PROKAR_LIPOPROTEIN"/>
    <property type="match status" value="1"/>
</dbReference>
<evidence type="ECO:0000313" key="2">
    <source>
        <dbReference type="Proteomes" id="UP000245535"/>
    </source>
</evidence>
<dbReference type="Proteomes" id="UP000245535">
    <property type="component" value="Unassembled WGS sequence"/>
</dbReference>
<dbReference type="OrthoDB" id="144354at2"/>
<protein>
    <submittedName>
        <fullName evidence="1">Uncharacterized protein</fullName>
    </submittedName>
</protein>
<keyword evidence="2" id="KW-1185">Reference proteome</keyword>